<evidence type="ECO:0000256" key="3">
    <source>
        <dbReference type="ARBA" id="ARBA00022827"/>
    </source>
</evidence>
<dbReference type="GO" id="GO:0004497">
    <property type="term" value="F:monooxygenase activity"/>
    <property type="evidence" value="ECO:0007669"/>
    <property type="project" value="InterPro"/>
</dbReference>
<dbReference type="GO" id="GO:0071949">
    <property type="term" value="F:FAD binding"/>
    <property type="evidence" value="ECO:0007669"/>
    <property type="project" value="InterPro"/>
</dbReference>
<keyword evidence="2" id="KW-0285">Flavoprotein</keyword>
<dbReference type="InterPro" id="IPR050562">
    <property type="entry name" value="FAD_mOase_fung"/>
</dbReference>
<name>A0A9P3HDI3_9FUNG</name>
<dbReference type="OrthoDB" id="655030at2759"/>
<keyword evidence="4" id="KW-0560">Oxidoreductase</keyword>
<keyword evidence="8" id="KW-1185">Reference proteome</keyword>
<keyword evidence="3" id="KW-0274">FAD</keyword>
<sequence length="465" mass="52231">MASSEQRQPPMVLISGGGLGGLMLGALLEKAKIPYYIFERAAKVKPLGSAMVLGSTVFPVFEQLGILEDFYKFSLPTKQIVLRNGQLEELATMRMDDEEAIAGYPNRMFARPDLYALLLRQVPKERILLGKKILRVEEDDDKVFIHCSDNSSYEGDVLVGADGAYSAVRQSIFKDMKKAGSLPKADFEDLVAGYTAAVGITEVMDPEKYTQLKDKSHCHFEVVVDSASHSWSVYCLGTNQVCWVAVIQYKSVDEAKQQMFMNSEWGPEMNESFLKEFRDKPNPHGGLMADLIDATPKELISKIYLEQKMFQTWFYKRSVLLGDACHKMLPAAGQGAANALHDAVILANCLYDLKDNTQASVTAAFKSYYNQRYHHAKDCYEVSNVTGKIIAGSTWSDRLVRTIVLKYLPRSFQQKQFEKTNSYKPQATFLPRTPKRGTGYVLPQPPSTRYEEEQKKREAGATVVV</sequence>
<dbReference type="SUPFAM" id="SSF51905">
    <property type="entry name" value="FAD/NAD(P)-binding domain"/>
    <property type="match status" value="1"/>
</dbReference>
<evidence type="ECO:0000256" key="2">
    <source>
        <dbReference type="ARBA" id="ARBA00022630"/>
    </source>
</evidence>
<dbReference type="Gene3D" id="3.50.50.60">
    <property type="entry name" value="FAD/NAD(P)-binding domain"/>
    <property type="match status" value="1"/>
</dbReference>
<dbReference type="AlphaFoldDB" id="A0A9P3HDI3"/>
<dbReference type="PANTHER" id="PTHR47356:SF2">
    <property type="entry name" value="FAD-BINDING DOMAIN-CONTAINING PROTEIN-RELATED"/>
    <property type="match status" value="1"/>
</dbReference>
<proteinExistence type="inferred from homology"/>
<evidence type="ECO:0000313" key="8">
    <source>
        <dbReference type="Proteomes" id="UP000827284"/>
    </source>
</evidence>
<dbReference type="Proteomes" id="UP000827284">
    <property type="component" value="Unassembled WGS sequence"/>
</dbReference>
<evidence type="ECO:0000259" key="6">
    <source>
        <dbReference type="Pfam" id="PF01494"/>
    </source>
</evidence>
<accession>A0A9P3HDI3</accession>
<gene>
    <name evidence="7" type="ORF">EMPS_06861</name>
</gene>
<comment type="caution">
    <text evidence="7">The sequence shown here is derived from an EMBL/GenBank/DDBJ whole genome shotgun (WGS) entry which is preliminary data.</text>
</comment>
<feature type="region of interest" description="Disordered" evidence="5">
    <location>
        <begin position="423"/>
        <end position="465"/>
    </location>
</feature>
<dbReference type="EMBL" id="BQFW01000009">
    <property type="protein sequence ID" value="GJJ74503.1"/>
    <property type="molecule type" value="Genomic_DNA"/>
</dbReference>
<feature type="domain" description="FAD-binding" evidence="6">
    <location>
        <begin position="12"/>
        <end position="378"/>
    </location>
</feature>
<dbReference type="InterPro" id="IPR036188">
    <property type="entry name" value="FAD/NAD-bd_sf"/>
</dbReference>
<dbReference type="PANTHER" id="PTHR47356">
    <property type="entry name" value="FAD-DEPENDENT MONOOXYGENASE ASQG-RELATED"/>
    <property type="match status" value="1"/>
</dbReference>
<dbReference type="InterPro" id="IPR002938">
    <property type="entry name" value="FAD-bd"/>
</dbReference>
<feature type="compositionally biased region" description="Basic and acidic residues" evidence="5">
    <location>
        <begin position="449"/>
        <end position="459"/>
    </location>
</feature>
<reference evidence="7" key="1">
    <citation type="submission" date="2021-11" db="EMBL/GenBank/DDBJ databases">
        <authorList>
            <person name="Herlambang A."/>
            <person name="Guo Y."/>
            <person name="Takashima Y."/>
            <person name="Nishizawa T."/>
        </authorList>
    </citation>
    <scope>NUCLEOTIDE SEQUENCE</scope>
    <source>
        <strain evidence="7">E1425</strain>
    </source>
</reference>
<dbReference type="PRINTS" id="PR00420">
    <property type="entry name" value="RNGMNOXGNASE"/>
</dbReference>
<comment type="similarity">
    <text evidence="1">Belongs to the paxM FAD-dependent monooxygenase family.</text>
</comment>
<organism evidence="7 8">
    <name type="scientific">Entomortierella parvispora</name>
    <dbReference type="NCBI Taxonomy" id="205924"/>
    <lineage>
        <taxon>Eukaryota</taxon>
        <taxon>Fungi</taxon>
        <taxon>Fungi incertae sedis</taxon>
        <taxon>Mucoromycota</taxon>
        <taxon>Mortierellomycotina</taxon>
        <taxon>Mortierellomycetes</taxon>
        <taxon>Mortierellales</taxon>
        <taxon>Mortierellaceae</taxon>
        <taxon>Entomortierella</taxon>
    </lineage>
</organism>
<protein>
    <recommendedName>
        <fullName evidence="6">FAD-binding domain-containing protein</fullName>
    </recommendedName>
</protein>
<dbReference type="Pfam" id="PF01494">
    <property type="entry name" value="FAD_binding_3"/>
    <property type="match status" value="1"/>
</dbReference>
<evidence type="ECO:0000313" key="7">
    <source>
        <dbReference type="EMBL" id="GJJ74503.1"/>
    </source>
</evidence>
<evidence type="ECO:0000256" key="4">
    <source>
        <dbReference type="ARBA" id="ARBA00023002"/>
    </source>
</evidence>
<evidence type="ECO:0000256" key="5">
    <source>
        <dbReference type="SAM" id="MobiDB-lite"/>
    </source>
</evidence>
<evidence type="ECO:0000256" key="1">
    <source>
        <dbReference type="ARBA" id="ARBA00007992"/>
    </source>
</evidence>
<reference evidence="7" key="2">
    <citation type="journal article" date="2022" name="Microbiol. Resour. Announc.">
        <title>Whole-Genome Sequence of Entomortierella parvispora E1425, a Mucoromycotan Fungus Associated with Burkholderiaceae-Related Endosymbiotic Bacteria.</title>
        <authorList>
            <person name="Herlambang A."/>
            <person name="Guo Y."/>
            <person name="Takashima Y."/>
            <person name="Narisawa K."/>
            <person name="Ohta H."/>
            <person name="Nishizawa T."/>
        </authorList>
    </citation>
    <scope>NUCLEOTIDE SEQUENCE</scope>
    <source>
        <strain evidence="7">E1425</strain>
    </source>
</reference>